<evidence type="ECO:0000256" key="2">
    <source>
        <dbReference type="ARBA" id="ARBA00023125"/>
    </source>
</evidence>
<dbReference type="Gene3D" id="1.10.10.10">
    <property type="entry name" value="Winged helix-like DNA-binding domain superfamily/Winged helix DNA-binding domain"/>
    <property type="match status" value="1"/>
</dbReference>
<dbReference type="PANTHER" id="PTHR33164">
    <property type="entry name" value="TRANSCRIPTIONAL REGULATOR, MARR FAMILY"/>
    <property type="match status" value="1"/>
</dbReference>
<name>A0ABT9CI81_9BACL</name>
<comment type="caution">
    <text evidence="5">The sequence shown here is derived from an EMBL/GenBank/DDBJ whole genome shotgun (WGS) entry which is preliminary data.</text>
</comment>
<dbReference type="EMBL" id="JAUQTB010000014">
    <property type="protein sequence ID" value="MDO7908273.1"/>
    <property type="molecule type" value="Genomic_DNA"/>
</dbReference>
<dbReference type="InterPro" id="IPR036388">
    <property type="entry name" value="WH-like_DNA-bd_sf"/>
</dbReference>
<proteinExistence type="predicted"/>
<dbReference type="PROSITE" id="PS50995">
    <property type="entry name" value="HTH_MARR_2"/>
    <property type="match status" value="1"/>
</dbReference>
<keyword evidence="1" id="KW-0805">Transcription regulation</keyword>
<dbReference type="InterPro" id="IPR036390">
    <property type="entry name" value="WH_DNA-bd_sf"/>
</dbReference>
<organism evidence="5 6">
    <name type="scientific">Paenibacillus lacisoli</name>
    <dbReference type="NCBI Taxonomy" id="3064525"/>
    <lineage>
        <taxon>Bacteria</taxon>
        <taxon>Bacillati</taxon>
        <taxon>Bacillota</taxon>
        <taxon>Bacilli</taxon>
        <taxon>Bacillales</taxon>
        <taxon>Paenibacillaceae</taxon>
        <taxon>Paenibacillus</taxon>
    </lineage>
</organism>
<dbReference type="Proteomes" id="UP001240171">
    <property type="component" value="Unassembled WGS sequence"/>
</dbReference>
<dbReference type="InterPro" id="IPR023187">
    <property type="entry name" value="Tscrpt_reg_MarR-type_CS"/>
</dbReference>
<keyword evidence="3" id="KW-0804">Transcription</keyword>
<evidence type="ECO:0000313" key="5">
    <source>
        <dbReference type="EMBL" id="MDO7908273.1"/>
    </source>
</evidence>
<dbReference type="Pfam" id="PF01047">
    <property type="entry name" value="MarR"/>
    <property type="match status" value="1"/>
</dbReference>
<accession>A0ABT9CI81</accession>
<feature type="domain" description="HTH marR-type" evidence="4">
    <location>
        <begin position="18"/>
        <end position="150"/>
    </location>
</feature>
<evidence type="ECO:0000313" key="6">
    <source>
        <dbReference type="Proteomes" id="UP001240171"/>
    </source>
</evidence>
<keyword evidence="6" id="KW-1185">Reference proteome</keyword>
<gene>
    <name evidence="5" type="ORF">Q5741_17870</name>
</gene>
<keyword evidence="2" id="KW-0238">DNA-binding</keyword>
<evidence type="ECO:0000256" key="3">
    <source>
        <dbReference type="ARBA" id="ARBA00023163"/>
    </source>
</evidence>
<dbReference type="PRINTS" id="PR00598">
    <property type="entry name" value="HTHMARR"/>
</dbReference>
<evidence type="ECO:0000256" key="1">
    <source>
        <dbReference type="ARBA" id="ARBA00023015"/>
    </source>
</evidence>
<protein>
    <submittedName>
        <fullName evidence="5">MarR family transcriptional regulator</fullName>
    </submittedName>
</protein>
<dbReference type="PANTHER" id="PTHR33164:SF56">
    <property type="entry name" value="HTH-TYPE TRANSCRIPTIONAL REGULATOR MHQR"/>
    <property type="match status" value="1"/>
</dbReference>
<dbReference type="PROSITE" id="PS01117">
    <property type="entry name" value="HTH_MARR_1"/>
    <property type="match status" value="1"/>
</dbReference>
<reference evidence="5 6" key="1">
    <citation type="submission" date="2023-07" db="EMBL/GenBank/DDBJ databases">
        <title>Paenibacillus sp. JX-17 nov. isolated from soil.</title>
        <authorList>
            <person name="Wan Y."/>
            <person name="Liu B."/>
        </authorList>
    </citation>
    <scope>NUCLEOTIDE SEQUENCE [LARGE SCALE GENOMIC DNA]</scope>
    <source>
        <strain evidence="5 6">JX-17</strain>
    </source>
</reference>
<sequence length="162" mass="18377">MYQPNLLQEQSDAQMEQSMHLFRVFAKSFKSVSEHSVASSKNGGFNPTAFAVMEVIYRKGPQPIQQIGSKLLLQSGNVTYVIDKLEERGFLHRRPCPQDRRIIFAELTSRGQQMMDEIYPCHTQRIHLAMNALDESEKEQLIHLLKKMGMGADSAAASIHKS</sequence>
<dbReference type="InterPro" id="IPR000835">
    <property type="entry name" value="HTH_MarR-typ"/>
</dbReference>
<dbReference type="SMART" id="SM00347">
    <property type="entry name" value="HTH_MARR"/>
    <property type="match status" value="1"/>
</dbReference>
<evidence type="ECO:0000259" key="4">
    <source>
        <dbReference type="PROSITE" id="PS50995"/>
    </source>
</evidence>
<dbReference type="SUPFAM" id="SSF46785">
    <property type="entry name" value="Winged helix' DNA-binding domain"/>
    <property type="match status" value="1"/>
</dbReference>
<dbReference type="InterPro" id="IPR039422">
    <property type="entry name" value="MarR/SlyA-like"/>
</dbReference>